<dbReference type="Gene3D" id="2.170.150.80">
    <property type="entry name" value="NAC domain"/>
    <property type="match status" value="1"/>
</dbReference>
<keyword evidence="2" id="KW-0238">DNA-binding</keyword>
<dbReference type="AlphaFoldDB" id="A0A0D3BBV7"/>
<dbReference type="InterPro" id="IPR036093">
    <property type="entry name" value="NAC_dom_sf"/>
</dbReference>
<keyword evidence="7" id="KW-1185">Reference proteome</keyword>
<dbReference type="SUPFAM" id="SSF101941">
    <property type="entry name" value="NAC domain"/>
    <property type="match status" value="1"/>
</dbReference>
<reference evidence="6 7" key="1">
    <citation type="journal article" date="2014" name="Genome Biol.">
        <title>Transcriptome and methylome profiling reveals relics of genome dominance in the mesopolyploid Brassica oleracea.</title>
        <authorList>
            <person name="Parkin I.A."/>
            <person name="Koh C."/>
            <person name="Tang H."/>
            <person name="Robinson S.J."/>
            <person name="Kagale S."/>
            <person name="Clarke W.E."/>
            <person name="Town C.D."/>
            <person name="Nixon J."/>
            <person name="Krishnakumar V."/>
            <person name="Bidwell S.L."/>
            <person name="Denoeud F."/>
            <person name="Belcram H."/>
            <person name="Links M.G."/>
            <person name="Just J."/>
            <person name="Clarke C."/>
            <person name="Bender T."/>
            <person name="Huebert T."/>
            <person name="Mason A.S."/>
            <person name="Pires J.C."/>
            <person name="Barker G."/>
            <person name="Moore J."/>
            <person name="Walley P.G."/>
            <person name="Manoli S."/>
            <person name="Batley J."/>
            <person name="Edwards D."/>
            <person name="Nelson M.N."/>
            <person name="Wang X."/>
            <person name="Paterson A.H."/>
            <person name="King G."/>
            <person name="Bancroft I."/>
            <person name="Chalhoub B."/>
            <person name="Sharpe A.G."/>
        </authorList>
    </citation>
    <scope>NUCLEOTIDE SEQUENCE</scope>
    <source>
        <strain evidence="6 7">cv. TO1000</strain>
    </source>
</reference>
<evidence type="ECO:0000256" key="3">
    <source>
        <dbReference type="ARBA" id="ARBA00023163"/>
    </source>
</evidence>
<reference evidence="6" key="2">
    <citation type="submission" date="2015-03" db="UniProtKB">
        <authorList>
            <consortium name="EnsemblPlants"/>
        </authorList>
    </citation>
    <scope>IDENTIFICATION</scope>
</reference>
<dbReference type="HOGENOM" id="CLU_2852765_0_0_1"/>
<evidence type="ECO:0000313" key="6">
    <source>
        <dbReference type="EnsemblPlants" id="Bo3g070170.1"/>
    </source>
</evidence>
<name>A0A0D3BBV7_BRAOL</name>
<keyword evidence="4" id="KW-0539">Nucleus</keyword>
<keyword evidence="3" id="KW-0804">Transcription</keyword>
<evidence type="ECO:0000259" key="5">
    <source>
        <dbReference type="PROSITE" id="PS51005"/>
    </source>
</evidence>
<dbReference type="InterPro" id="IPR003441">
    <property type="entry name" value="NAC-dom"/>
</dbReference>
<dbReference type="STRING" id="109376.A0A0D3BBV7"/>
<evidence type="ECO:0000256" key="1">
    <source>
        <dbReference type="ARBA" id="ARBA00023015"/>
    </source>
</evidence>
<dbReference type="OMA" id="CKCEPWM"/>
<organism evidence="6 7">
    <name type="scientific">Brassica oleracea var. oleracea</name>
    <dbReference type="NCBI Taxonomy" id="109376"/>
    <lineage>
        <taxon>Eukaryota</taxon>
        <taxon>Viridiplantae</taxon>
        <taxon>Streptophyta</taxon>
        <taxon>Embryophyta</taxon>
        <taxon>Tracheophyta</taxon>
        <taxon>Spermatophyta</taxon>
        <taxon>Magnoliopsida</taxon>
        <taxon>eudicotyledons</taxon>
        <taxon>Gunneridae</taxon>
        <taxon>Pentapetalae</taxon>
        <taxon>rosids</taxon>
        <taxon>malvids</taxon>
        <taxon>Brassicales</taxon>
        <taxon>Brassicaceae</taxon>
        <taxon>Brassiceae</taxon>
        <taxon>Brassica</taxon>
    </lineage>
</organism>
<dbReference type="Pfam" id="PF02365">
    <property type="entry name" value="NAM"/>
    <property type="match status" value="1"/>
</dbReference>
<dbReference type="EnsemblPlants" id="Bo3g070170.1">
    <property type="protein sequence ID" value="Bo3g070170.1"/>
    <property type="gene ID" value="Bo3g070170"/>
</dbReference>
<accession>A0A0D3BBV7</accession>
<dbReference type="Gramene" id="Bo3g070170.1">
    <property type="protein sequence ID" value="Bo3g070170.1"/>
    <property type="gene ID" value="Bo3g070170"/>
</dbReference>
<keyword evidence="1" id="KW-0805">Transcription regulation</keyword>
<dbReference type="Proteomes" id="UP000032141">
    <property type="component" value="Chromosome C3"/>
</dbReference>
<evidence type="ECO:0000256" key="2">
    <source>
        <dbReference type="ARBA" id="ARBA00023125"/>
    </source>
</evidence>
<evidence type="ECO:0000256" key="4">
    <source>
        <dbReference type="ARBA" id="ARBA00023242"/>
    </source>
</evidence>
<feature type="domain" description="NAC" evidence="5">
    <location>
        <begin position="1"/>
        <end position="65"/>
    </location>
</feature>
<sequence>MEEELVNCYLKRKINGQEIELAIIPEVDLCKCEPWMMGPRRDEATKERLGAHAPIILSEVNVFVS</sequence>
<dbReference type="GO" id="GO:0006355">
    <property type="term" value="P:regulation of DNA-templated transcription"/>
    <property type="evidence" value="ECO:0007669"/>
    <property type="project" value="InterPro"/>
</dbReference>
<dbReference type="PROSITE" id="PS51005">
    <property type="entry name" value="NAC"/>
    <property type="match status" value="1"/>
</dbReference>
<protein>
    <recommendedName>
        <fullName evidence="5">NAC domain-containing protein</fullName>
    </recommendedName>
</protein>
<dbReference type="GO" id="GO:0003677">
    <property type="term" value="F:DNA binding"/>
    <property type="evidence" value="ECO:0007669"/>
    <property type="project" value="UniProtKB-KW"/>
</dbReference>
<proteinExistence type="predicted"/>
<evidence type="ECO:0000313" key="7">
    <source>
        <dbReference type="Proteomes" id="UP000032141"/>
    </source>
</evidence>